<name>A0A916L8C0_MYCTX</name>
<feature type="region of interest" description="Disordered" evidence="1">
    <location>
        <begin position="87"/>
        <end position="110"/>
    </location>
</feature>
<gene>
    <name evidence="2" type="ORF">ERS007739_00653</name>
</gene>
<sequence length="198" mass="21725">MPQSDQPLAKSRPAVVSSGDRHVGRRQVITLRPHAGPRFSQREFPNRFGWTLLAQGATHQFPVRGSRESINNGKPMRHLERRQSVEQSAVKVSHDRPIDGGTAGRNQKSLQCRRARGLPYRDNRGLSHGFVLDDESLDLTRINVDPSDNLGVVGAAAVGNPPVAVDTHPVPRVEPTLIRDGGIRPIPIALSDRRSADP</sequence>
<organism evidence="2 3">
    <name type="scientific">Mycobacterium tuberculosis</name>
    <dbReference type="NCBI Taxonomy" id="1773"/>
    <lineage>
        <taxon>Bacteria</taxon>
        <taxon>Bacillati</taxon>
        <taxon>Actinomycetota</taxon>
        <taxon>Actinomycetes</taxon>
        <taxon>Mycobacteriales</taxon>
        <taxon>Mycobacteriaceae</taxon>
        <taxon>Mycobacterium</taxon>
        <taxon>Mycobacterium tuberculosis complex</taxon>
    </lineage>
</organism>
<reference evidence="3" key="1">
    <citation type="submission" date="2015-03" db="EMBL/GenBank/DDBJ databases">
        <authorList>
            <consortium name="Pathogen Informatics"/>
        </authorList>
    </citation>
    <scope>NUCLEOTIDE SEQUENCE [LARGE SCALE GENOMIC DNA]</scope>
    <source>
        <strain evidence="3">N09902308</strain>
    </source>
</reference>
<protein>
    <submittedName>
        <fullName evidence="2">Uncharacterized protein</fullName>
    </submittedName>
</protein>
<evidence type="ECO:0000256" key="1">
    <source>
        <dbReference type="SAM" id="MobiDB-lite"/>
    </source>
</evidence>
<dbReference type="EMBL" id="CSBK01000200">
    <property type="protein sequence ID" value="COX08829.1"/>
    <property type="molecule type" value="Genomic_DNA"/>
</dbReference>
<evidence type="ECO:0000313" key="2">
    <source>
        <dbReference type="EMBL" id="COX08829.1"/>
    </source>
</evidence>
<proteinExistence type="predicted"/>
<dbReference type="AlphaFoldDB" id="A0A916L8C0"/>
<evidence type="ECO:0000313" key="3">
    <source>
        <dbReference type="Proteomes" id="UP000039021"/>
    </source>
</evidence>
<dbReference type="Proteomes" id="UP000039021">
    <property type="component" value="Unassembled WGS sequence"/>
</dbReference>
<feature type="region of interest" description="Disordered" evidence="1">
    <location>
        <begin position="1"/>
        <end position="26"/>
    </location>
</feature>
<accession>A0A916L8C0</accession>
<comment type="caution">
    <text evidence="2">The sequence shown here is derived from an EMBL/GenBank/DDBJ whole genome shotgun (WGS) entry which is preliminary data.</text>
</comment>